<dbReference type="Pfam" id="PF04879">
    <property type="entry name" value="Molybdop_Fe4S4"/>
    <property type="match status" value="1"/>
</dbReference>
<dbReference type="SUPFAM" id="SSF50692">
    <property type="entry name" value="ADC-like"/>
    <property type="match status" value="1"/>
</dbReference>
<dbReference type="InterPro" id="IPR006656">
    <property type="entry name" value="Mopterin_OxRdtase"/>
</dbReference>
<dbReference type="PANTHER" id="PTHR43105:SF9">
    <property type="entry name" value="NADPH-FE(3+) OXIDOREDUCTASE SUBUNIT ALPHA"/>
    <property type="match status" value="1"/>
</dbReference>
<evidence type="ECO:0000256" key="5">
    <source>
        <dbReference type="ARBA" id="ARBA00023014"/>
    </source>
</evidence>
<dbReference type="EMBL" id="CP109527">
    <property type="protein sequence ID" value="WTY37192.1"/>
    <property type="molecule type" value="Genomic_DNA"/>
</dbReference>
<keyword evidence="8" id="KW-1185">Reference proteome</keyword>
<name>A0ABZ1NB48_9NOCA</name>
<evidence type="ECO:0000313" key="7">
    <source>
        <dbReference type="EMBL" id="WTY37192.1"/>
    </source>
</evidence>
<keyword evidence="2" id="KW-0479">Metal-binding</keyword>
<evidence type="ECO:0000259" key="6">
    <source>
        <dbReference type="PROSITE" id="PS51669"/>
    </source>
</evidence>
<protein>
    <submittedName>
        <fullName evidence="7">Molybdopterin oxidoreductase family protein</fullName>
    </submittedName>
</protein>
<dbReference type="SUPFAM" id="SSF53706">
    <property type="entry name" value="Formate dehydrogenase/DMSO reductase, domains 1-3"/>
    <property type="match status" value="1"/>
</dbReference>
<dbReference type="SMART" id="SM00926">
    <property type="entry name" value="Molybdop_Fe4S4"/>
    <property type="match status" value="1"/>
</dbReference>
<evidence type="ECO:0000313" key="8">
    <source>
        <dbReference type="Proteomes" id="UP001621418"/>
    </source>
</evidence>
<evidence type="ECO:0000256" key="1">
    <source>
        <dbReference type="ARBA" id="ARBA00022485"/>
    </source>
</evidence>
<keyword evidence="1" id="KW-0004">4Fe-4S</keyword>
<keyword evidence="4" id="KW-0408">Iron</keyword>
<dbReference type="InterPro" id="IPR050123">
    <property type="entry name" value="Prok_molybdopt-oxidoreductase"/>
</dbReference>
<dbReference type="InterPro" id="IPR006657">
    <property type="entry name" value="MoPterin_dinucl-bd_dom"/>
</dbReference>
<dbReference type="Gene3D" id="3.40.228.10">
    <property type="entry name" value="Dimethylsulfoxide Reductase, domain 2"/>
    <property type="match status" value="1"/>
</dbReference>
<dbReference type="Pfam" id="PF00384">
    <property type="entry name" value="Molybdopterin"/>
    <property type="match status" value="1"/>
</dbReference>
<reference evidence="7 8" key="1">
    <citation type="submission" date="2022-10" db="EMBL/GenBank/DDBJ databases">
        <title>The complete genomes of actinobacterial strains from the NBC collection.</title>
        <authorList>
            <person name="Joergensen T.S."/>
            <person name="Alvarez Arevalo M."/>
            <person name="Sterndorff E.B."/>
            <person name="Faurdal D."/>
            <person name="Vuksanovic O."/>
            <person name="Mourched A.-S."/>
            <person name="Charusanti P."/>
            <person name="Shaw S."/>
            <person name="Blin K."/>
            <person name="Weber T."/>
        </authorList>
    </citation>
    <scope>NUCLEOTIDE SEQUENCE [LARGE SCALE GENOMIC DNA]</scope>
    <source>
        <strain evidence="7 8">NBC_01413</strain>
    </source>
</reference>
<dbReference type="CDD" id="cd02782">
    <property type="entry name" value="MopB_CT_1"/>
    <property type="match status" value="1"/>
</dbReference>
<keyword evidence="3" id="KW-0560">Oxidoreductase</keyword>
<dbReference type="RefSeq" id="WP_405149227.1">
    <property type="nucleotide sequence ID" value="NZ_CP109527.1"/>
</dbReference>
<dbReference type="Gene3D" id="2.20.25.90">
    <property type="entry name" value="ADC-like domains"/>
    <property type="match status" value="1"/>
</dbReference>
<dbReference type="InterPro" id="IPR009010">
    <property type="entry name" value="Asp_de-COase-like_dom_sf"/>
</dbReference>
<evidence type="ECO:0000256" key="3">
    <source>
        <dbReference type="ARBA" id="ARBA00023002"/>
    </source>
</evidence>
<proteinExistence type="predicted"/>
<evidence type="ECO:0000256" key="4">
    <source>
        <dbReference type="ARBA" id="ARBA00023004"/>
    </source>
</evidence>
<feature type="domain" description="4Fe-4S Mo/W bis-MGD-type" evidence="6">
    <location>
        <begin position="8"/>
        <end position="65"/>
    </location>
</feature>
<dbReference type="PANTHER" id="PTHR43105">
    <property type="entry name" value="RESPIRATORY NITRATE REDUCTASE"/>
    <property type="match status" value="1"/>
</dbReference>
<gene>
    <name evidence="7" type="ORF">OG308_04770</name>
</gene>
<dbReference type="Gene3D" id="2.40.40.20">
    <property type="match status" value="1"/>
</dbReference>
<evidence type="ECO:0000256" key="2">
    <source>
        <dbReference type="ARBA" id="ARBA00022723"/>
    </source>
</evidence>
<keyword evidence="5" id="KW-0411">Iron-sulfur</keyword>
<sequence length="724" mass="76306">MASRSLSSRTALRTCPLCEAVCGLTLTLDDADRVLSVRGDRDDPFSKGFLCPKGASFGQLDNDPDLVTTPLIRDGDGFRAAGWDEAFDLIAAAFAEIPRGSSAMYLGNPNAHTVAGALYLPALIRALSTRHVYTASSADQMPKQVAAGLMFGDPLKVPVPDLDRTDFLLMLGANPLESNGSLCTAPDFPGRLKALRARGGKLVVVDPRETRTAALADQHLFIRPGADAYLLFGVVHTLFDEGLTDVRVDVAGIDELRAAALEFPPEAVAERTGISADTIRVLTRELAAAPTSAVYARIGTCTAEFGTLTQWLVDAVNTLTGNLDSPGGAMFADAAAGGVQRSKPFRLGRWTSRVRELPESMGELPVATLADEIETPGEGQIKALVTVAGNPVLSAPSGARLDKGLAGLEFMVSVDRYVNETTRHANVILPPPRSVQSPHFDFALLQFAVRNYARYSPPVVPLGDRPSESAVVARLAAAVSGQPHTGTGAASPLAMIDELVIAGTLHKADMSERREELTGANTTEQRLDLMLKLGPYGAWNGGELSLKTLLDNPHGIDLGPLRPRLPGILRTASKRVELAPPQLLTDVTRLRAGLANIAPAMVLIGRRQLRSNNSWMHNISGLVGGSNRCTLQVHPDDATRLGLGEQAEITSAAGSLTVQVELTPTIMPGVVSLPHGWGHGASTTQSVALAHAGVNANVLTDDSVVDAVSGTAVFNGVPVTVGPA</sequence>
<accession>A0ABZ1NB48</accession>
<dbReference type="Pfam" id="PF01568">
    <property type="entry name" value="Molydop_binding"/>
    <property type="match status" value="1"/>
</dbReference>
<dbReference type="Proteomes" id="UP001621418">
    <property type="component" value="Chromosome"/>
</dbReference>
<dbReference type="PROSITE" id="PS51669">
    <property type="entry name" value="4FE4S_MOW_BIS_MGD"/>
    <property type="match status" value="1"/>
</dbReference>
<dbReference type="Gene3D" id="3.40.50.740">
    <property type="match status" value="1"/>
</dbReference>
<organism evidence="7 8">
    <name type="scientific">Nocardia salmonicida</name>
    <dbReference type="NCBI Taxonomy" id="53431"/>
    <lineage>
        <taxon>Bacteria</taxon>
        <taxon>Bacillati</taxon>
        <taxon>Actinomycetota</taxon>
        <taxon>Actinomycetes</taxon>
        <taxon>Mycobacteriales</taxon>
        <taxon>Nocardiaceae</taxon>
        <taxon>Nocardia</taxon>
    </lineage>
</organism>
<dbReference type="InterPro" id="IPR006963">
    <property type="entry name" value="Mopterin_OxRdtase_4Fe-4S_dom"/>
</dbReference>